<evidence type="ECO:0000259" key="3">
    <source>
        <dbReference type="Pfam" id="PF13962"/>
    </source>
</evidence>
<feature type="region of interest" description="Disordered" evidence="1">
    <location>
        <begin position="256"/>
        <end position="277"/>
    </location>
</feature>
<dbReference type="AlphaFoldDB" id="A0ABD1H1A0"/>
<evidence type="ECO:0000313" key="4">
    <source>
        <dbReference type="EMBL" id="KAL1550189.1"/>
    </source>
</evidence>
<feature type="transmembrane region" description="Helical" evidence="2">
    <location>
        <begin position="700"/>
        <end position="719"/>
    </location>
</feature>
<feature type="transmembrane region" description="Helical" evidence="2">
    <location>
        <begin position="672"/>
        <end position="694"/>
    </location>
</feature>
<dbReference type="EMBL" id="JBEAFC010000007">
    <property type="protein sequence ID" value="KAL1550189.1"/>
    <property type="molecule type" value="Genomic_DNA"/>
</dbReference>
<evidence type="ECO:0000256" key="2">
    <source>
        <dbReference type="SAM" id="Phobius"/>
    </source>
</evidence>
<dbReference type="InterPro" id="IPR026961">
    <property type="entry name" value="PGG_dom"/>
</dbReference>
<dbReference type="InterPro" id="IPR036770">
    <property type="entry name" value="Ankyrin_rpt-contain_sf"/>
</dbReference>
<dbReference type="Pfam" id="PF12796">
    <property type="entry name" value="Ank_2"/>
    <property type="match status" value="1"/>
</dbReference>
<gene>
    <name evidence="4" type="ORF">AAHA92_18188</name>
</gene>
<dbReference type="PANTHER" id="PTHR24177">
    <property type="entry name" value="CASKIN"/>
    <property type="match status" value="1"/>
</dbReference>
<feature type="transmembrane region" description="Helical" evidence="2">
    <location>
        <begin position="628"/>
        <end position="651"/>
    </location>
</feature>
<keyword evidence="2" id="KW-0472">Membrane</keyword>
<evidence type="ECO:0000256" key="1">
    <source>
        <dbReference type="SAM" id="MobiDB-lite"/>
    </source>
</evidence>
<keyword evidence="2" id="KW-1133">Transmembrane helix</keyword>
<reference evidence="4 5" key="1">
    <citation type="submission" date="2024-06" db="EMBL/GenBank/DDBJ databases">
        <title>A chromosome level genome sequence of Diviner's sage (Salvia divinorum).</title>
        <authorList>
            <person name="Ford S.A."/>
            <person name="Ro D.-K."/>
            <person name="Ness R.W."/>
            <person name="Phillips M.A."/>
        </authorList>
    </citation>
    <scope>NUCLEOTIDE SEQUENCE [LARGE SCALE GENOMIC DNA]</scope>
    <source>
        <strain evidence="4">SAF-2024a</strain>
        <tissue evidence="4">Leaf</tissue>
    </source>
</reference>
<dbReference type="SMART" id="SM00248">
    <property type="entry name" value="ANK"/>
    <property type="match status" value="7"/>
</dbReference>
<sequence length="743" mass="84304">MRPADDYGQDELERVKKELLNHAMKRDWWQVLRTYEDNKQASTAKITRSGDTALHMAISDSDYQSLTVKRLLPVAGDHALRIANDHGNTPLHVASYLGNARVCRWIADADPHLIGARNNHGETPIFLAVVHGRREAFLCMRRIIRRTHLGLGYCGKDDGRTILHSAISGGHFELAFQIIHLYPKLNRNDANGITPLHLLATKPSAFKSGTRMGLLRTIVYHCLYIRKLQFHKDEDDPKQSLTFCGHIRSWLYSSQEKDTENPSNDHQPPADIDSKRGLDSDSDYVSFCAPFGKCLSLIFHKFVTCLTLGMNHQISRVIEEKRKHKWTVQIMKVLVDRMSSYDFEIEVRSHPPSKKGDGDRGVFDISHIDLQDLEHQKSNIAQNGGDDKRSIGREEKSFLAASQQEVTIMVEKMNGNFGITIRDKEDKKGNKAFKENPKKETPLLIATKHGIIEMVKYILEKYPLAVHNENVDGKNIVLLAVESRQPHVYNFLLKQKILTQTIFYKTDDDGNSALHLAAMLANRRNWLIPGPALQMQWEVKWYEFVEKSMPAKFFMPCNLEGETPWEMFSENHKELAKEASEWLYKTSESCSVVAVLIATVAFTASSTVPGGIESNGTPVLKKQPAFNVFAIASLVALCFSIASVVMFMAFFTSRHREKDYGTNLPAKLLVELTSLLISIAAVLVSFCAAHFFVIKDTFKYTAFSLYAATLFPVALYAFWQIPMYYELVKATVRSTPQRVYEHD</sequence>
<protein>
    <recommendedName>
        <fullName evidence="3">PGG domain-containing protein</fullName>
    </recommendedName>
</protein>
<dbReference type="Pfam" id="PF13962">
    <property type="entry name" value="PGG"/>
    <property type="match status" value="1"/>
</dbReference>
<evidence type="ECO:0000313" key="5">
    <source>
        <dbReference type="Proteomes" id="UP001567538"/>
    </source>
</evidence>
<name>A0ABD1H1A0_SALDI</name>
<dbReference type="Gene3D" id="1.25.40.20">
    <property type="entry name" value="Ankyrin repeat-containing domain"/>
    <property type="match status" value="3"/>
</dbReference>
<proteinExistence type="predicted"/>
<dbReference type="PANTHER" id="PTHR24177:SF103">
    <property type="entry name" value="PGG DOMAIN-CONTAINING PROTEIN"/>
    <property type="match status" value="1"/>
</dbReference>
<feature type="domain" description="PGG" evidence="3">
    <location>
        <begin position="581"/>
        <end position="692"/>
    </location>
</feature>
<dbReference type="SUPFAM" id="SSF48403">
    <property type="entry name" value="Ankyrin repeat"/>
    <property type="match status" value="2"/>
</dbReference>
<keyword evidence="2" id="KW-0812">Transmembrane</keyword>
<accession>A0ABD1H1A0</accession>
<dbReference type="Proteomes" id="UP001567538">
    <property type="component" value="Unassembled WGS sequence"/>
</dbReference>
<dbReference type="InterPro" id="IPR002110">
    <property type="entry name" value="Ankyrin_rpt"/>
</dbReference>
<comment type="caution">
    <text evidence="4">The sequence shown here is derived from an EMBL/GenBank/DDBJ whole genome shotgun (WGS) entry which is preliminary data.</text>
</comment>
<organism evidence="4 5">
    <name type="scientific">Salvia divinorum</name>
    <name type="common">Maria pastora</name>
    <name type="synonym">Diviner's sage</name>
    <dbReference type="NCBI Taxonomy" id="28513"/>
    <lineage>
        <taxon>Eukaryota</taxon>
        <taxon>Viridiplantae</taxon>
        <taxon>Streptophyta</taxon>
        <taxon>Embryophyta</taxon>
        <taxon>Tracheophyta</taxon>
        <taxon>Spermatophyta</taxon>
        <taxon>Magnoliopsida</taxon>
        <taxon>eudicotyledons</taxon>
        <taxon>Gunneridae</taxon>
        <taxon>Pentapetalae</taxon>
        <taxon>asterids</taxon>
        <taxon>lamiids</taxon>
        <taxon>Lamiales</taxon>
        <taxon>Lamiaceae</taxon>
        <taxon>Nepetoideae</taxon>
        <taxon>Mentheae</taxon>
        <taxon>Salviinae</taxon>
        <taxon>Salvia</taxon>
        <taxon>Salvia subgen. Calosphace</taxon>
    </lineage>
</organism>
<keyword evidence="5" id="KW-1185">Reference proteome</keyword>